<dbReference type="EMBL" id="BARV01035115">
    <property type="protein sequence ID" value="GAI53971.1"/>
    <property type="molecule type" value="Genomic_DNA"/>
</dbReference>
<feature type="non-terminal residue" evidence="1">
    <location>
        <position position="1"/>
    </location>
</feature>
<organism evidence="1">
    <name type="scientific">marine sediment metagenome</name>
    <dbReference type="NCBI Taxonomy" id="412755"/>
    <lineage>
        <taxon>unclassified sequences</taxon>
        <taxon>metagenomes</taxon>
        <taxon>ecological metagenomes</taxon>
    </lineage>
</organism>
<name>X1QGQ3_9ZZZZ</name>
<dbReference type="AlphaFoldDB" id="X1QGQ3"/>
<protein>
    <submittedName>
        <fullName evidence="1">Uncharacterized protein</fullName>
    </submittedName>
</protein>
<sequence length="41" mass="4585">ALLSCIDDVSRKVVSMTSLLHAIGIEKIRSENINDCRKSLR</sequence>
<comment type="caution">
    <text evidence="1">The sequence shown here is derived from an EMBL/GenBank/DDBJ whole genome shotgun (WGS) entry which is preliminary data.</text>
</comment>
<proteinExistence type="predicted"/>
<reference evidence="1" key="1">
    <citation type="journal article" date="2014" name="Front. Microbiol.">
        <title>High frequency of phylogenetically diverse reductive dehalogenase-homologous genes in deep subseafloor sedimentary metagenomes.</title>
        <authorList>
            <person name="Kawai M."/>
            <person name="Futagami T."/>
            <person name="Toyoda A."/>
            <person name="Takaki Y."/>
            <person name="Nishi S."/>
            <person name="Hori S."/>
            <person name="Arai W."/>
            <person name="Tsubouchi T."/>
            <person name="Morono Y."/>
            <person name="Uchiyama I."/>
            <person name="Ito T."/>
            <person name="Fujiyama A."/>
            <person name="Inagaki F."/>
            <person name="Takami H."/>
        </authorList>
    </citation>
    <scope>NUCLEOTIDE SEQUENCE</scope>
    <source>
        <strain evidence="1">Expedition CK06-06</strain>
    </source>
</reference>
<accession>X1QGQ3</accession>
<gene>
    <name evidence="1" type="ORF">S06H3_54844</name>
</gene>
<evidence type="ECO:0000313" key="1">
    <source>
        <dbReference type="EMBL" id="GAI53971.1"/>
    </source>
</evidence>